<evidence type="ECO:0000313" key="3">
    <source>
        <dbReference type="Proteomes" id="UP000094389"/>
    </source>
</evidence>
<evidence type="ECO:0000256" key="1">
    <source>
        <dbReference type="ARBA" id="ARBA00024339"/>
    </source>
</evidence>
<dbReference type="GO" id="GO:0043001">
    <property type="term" value="P:Golgi to plasma membrane protein transport"/>
    <property type="evidence" value="ECO:0007669"/>
    <property type="project" value="TreeGrafter"/>
</dbReference>
<dbReference type="EMBL" id="KV453943">
    <property type="protein sequence ID" value="ODV71241.1"/>
    <property type="molecule type" value="Genomic_DNA"/>
</dbReference>
<reference evidence="2 3" key="1">
    <citation type="journal article" date="2016" name="Proc. Natl. Acad. Sci. U.S.A.">
        <title>Comparative genomics of biotechnologically important yeasts.</title>
        <authorList>
            <person name="Riley R."/>
            <person name="Haridas S."/>
            <person name="Wolfe K.H."/>
            <person name="Lopes M.R."/>
            <person name="Hittinger C.T."/>
            <person name="Goeker M."/>
            <person name="Salamov A.A."/>
            <person name="Wisecaver J.H."/>
            <person name="Long T.M."/>
            <person name="Calvey C.H."/>
            <person name="Aerts A.L."/>
            <person name="Barry K.W."/>
            <person name="Choi C."/>
            <person name="Clum A."/>
            <person name="Coughlan A.Y."/>
            <person name="Deshpande S."/>
            <person name="Douglass A.P."/>
            <person name="Hanson S.J."/>
            <person name="Klenk H.-P."/>
            <person name="LaButti K.M."/>
            <person name="Lapidus A."/>
            <person name="Lindquist E.A."/>
            <person name="Lipzen A.M."/>
            <person name="Meier-Kolthoff J.P."/>
            <person name="Ohm R.A."/>
            <person name="Otillar R.P."/>
            <person name="Pangilinan J.L."/>
            <person name="Peng Y."/>
            <person name="Rokas A."/>
            <person name="Rosa C.A."/>
            <person name="Scheuner C."/>
            <person name="Sibirny A.A."/>
            <person name="Slot J.C."/>
            <person name="Stielow J.B."/>
            <person name="Sun H."/>
            <person name="Kurtzman C.P."/>
            <person name="Blackwell M."/>
            <person name="Grigoriev I.V."/>
            <person name="Jeffries T.W."/>
        </authorList>
    </citation>
    <scope>NUCLEOTIDE SEQUENCE [LARGE SCALE GENOMIC DNA]</scope>
    <source>
        <strain evidence="3">ATCC 18201 / CBS 1600 / BCRC 20928 / JCM 3617 / NBRC 0987 / NRRL Y-1542</strain>
    </source>
</reference>
<dbReference type="Pfam" id="PF03676">
    <property type="entry name" value="PHAF1"/>
    <property type="match status" value="1"/>
</dbReference>
<gene>
    <name evidence="2" type="ORF">CYBJADRAFT_186938</name>
</gene>
<accession>A0A1E4RVL5</accession>
<dbReference type="OrthoDB" id="411211at2759"/>
<organism evidence="2 3">
    <name type="scientific">Cyberlindnera jadinii (strain ATCC 18201 / CBS 1600 / BCRC 20928 / JCM 3617 / NBRC 0987 / NRRL Y-1542)</name>
    <name type="common">Torula yeast</name>
    <name type="synonym">Candida utilis</name>
    <dbReference type="NCBI Taxonomy" id="983966"/>
    <lineage>
        <taxon>Eukaryota</taxon>
        <taxon>Fungi</taxon>
        <taxon>Dikarya</taxon>
        <taxon>Ascomycota</taxon>
        <taxon>Saccharomycotina</taxon>
        <taxon>Saccharomycetes</taxon>
        <taxon>Phaffomycetales</taxon>
        <taxon>Phaffomycetaceae</taxon>
        <taxon>Cyberlindnera</taxon>
    </lineage>
</organism>
<proteinExistence type="inferred from homology"/>
<dbReference type="GeneID" id="30991635"/>
<dbReference type="GO" id="GO:0005802">
    <property type="term" value="C:trans-Golgi network"/>
    <property type="evidence" value="ECO:0007669"/>
    <property type="project" value="TreeGrafter"/>
</dbReference>
<name>A0A1E4RVL5_CYBJN</name>
<keyword evidence="3" id="KW-1185">Reference proteome</keyword>
<evidence type="ECO:0000313" key="2">
    <source>
        <dbReference type="EMBL" id="ODV71241.1"/>
    </source>
</evidence>
<comment type="similarity">
    <text evidence="1">Belongs to the PHAF1 family.</text>
</comment>
<feature type="non-terminal residue" evidence="2">
    <location>
        <position position="1"/>
    </location>
</feature>
<dbReference type="AlphaFoldDB" id="A0A1E4RVL5"/>
<dbReference type="OMA" id="HNYFRYG"/>
<dbReference type="InterPro" id="IPR039156">
    <property type="entry name" value="PHAF1/BROMI"/>
</dbReference>
<sequence length="387" mass="44867">MSDKFAILPSIGLSGIKLGMSLYHLLRQLSSKYRVTIAYNDEDIFYYLIITQLNIRLTFDFECQLLLFIEIVDLSRVSLTYQDYSLKDYRFQTVYDHYFGPTYPGELKNSVYTLNYPGLSFRFNVENTKKLQGITDASELLRQVMATNPKASSIAIHHLSKWSEFKTYGFKAQTVDRLAVDDIEVSEIRIKGIQHDEEGPNTRDGFDLDVHFFKHPRLENFSLVIDRSLQQDVLAELGPPDEVFLKNDSRSSIHGRSPVDDKSKCVFHNYFRYGFDLLYTMTRSGGVLTKVVLHGNLPESVLFGKYRKCNWRCKRFQDEELAQTEADLANEEVVINRSELLGNSMEFIDGNWEKNENEIEWGKSVVFTYNDHVVEYVHGRINAITLF</sequence>
<dbReference type="PANTHER" id="PTHR13465:SF2">
    <property type="entry name" value="PHAGOSOME ASSEMBLY FACTOR 1"/>
    <property type="match status" value="1"/>
</dbReference>
<dbReference type="InterPro" id="IPR005373">
    <property type="entry name" value="PHAF1"/>
</dbReference>
<dbReference type="PANTHER" id="PTHR13465">
    <property type="entry name" value="UPF0183 PROTEIN"/>
    <property type="match status" value="1"/>
</dbReference>
<protein>
    <submittedName>
        <fullName evidence="2">Uncharacterized protein</fullName>
    </submittedName>
</protein>
<dbReference type="RefSeq" id="XP_020068280.1">
    <property type="nucleotide sequence ID" value="XM_020217239.1"/>
</dbReference>
<dbReference type="Proteomes" id="UP000094389">
    <property type="component" value="Unassembled WGS sequence"/>
</dbReference>